<feature type="region of interest" description="Disordered" evidence="4">
    <location>
        <begin position="119"/>
        <end position="156"/>
    </location>
</feature>
<evidence type="ECO:0000256" key="4">
    <source>
        <dbReference type="SAM" id="MobiDB-lite"/>
    </source>
</evidence>
<dbReference type="InterPro" id="IPR043129">
    <property type="entry name" value="ATPase_NBD"/>
</dbReference>
<gene>
    <name evidence="5" type="ORF">POM88_019707</name>
</gene>
<keyword evidence="2" id="KW-0547">Nucleotide-binding</keyword>
<organism evidence="5 6">
    <name type="scientific">Heracleum sosnowskyi</name>
    <dbReference type="NCBI Taxonomy" id="360622"/>
    <lineage>
        <taxon>Eukaryota</taxon>
        <taxon>Viridiplantae</taxon>
        <taxon>Streptophyta</taxon>
        <taxon>Embryophyta</taxon>
        <taxon>Tracheophyta</taxon>
        <taxon>Spermatophyta</taxon>
        <taxon>Magnoliopsida</taxon>
        <taxon>eudicotyledons</taxon>
        <taxon>Gunneridae</taxon>
        <taxon>Pentapetalae</taxon>
        <taxon>asterids</taxon>
        <taxon>campanulids</taxon>
        <taxon>Apiales</taxon>
        <taxon>Apiaceae</taxon>
        <taxon>Apioideae</taxon>
        <taxon>apioid superclade</taxon>
        <taxon>Tordylieae</taxon>
        <taxon>Tordyliinae</taxon>
        <taxon>Heracleum</taxon>
    </lineage>
</organism>
<dbReference type="AlphaFoldDB" id="A0AAD8ICF3"/>
<evidence type="ECO:0000256" key="3">
    <source>
        <dbReference type="ARBA" id="ARBA00022840"/>
    </source>
</evidence>
<dbReference type="Gene3D" id="3.30.420.40">
    <property type="match status" value="1"/>
</dbReference>
<keyword evidence="3" id="KW-0067">ATP-binding</keyword>
<dbReference type="Pfam" id="PF00012">
    <property type="entry name" value="HSP70"/>
    <property type="match status" value="1"/>
</dbReference>
<keyword evidence="6" id="KW-1185">Reference proteome</keyword>
<sequence>MANNNGVAVGIDLGTKYSRVAVWRHGRVEIIEDGEGNRTIPSCVAFTDRERLIGLDATYQATLDPVNTIFDVKRLIGRRVTDSTVKSDMKLWPFKLLKAKEAWDKSVLGWKHGPPDLIGPQSVFPMPQAQSNASCRSPWETPGRATHQLVPSRSKR</sequence>
<name>A0AAD8ICF3_9APIA</name>
<dbReference type="Proteomes" id="UP001237642">
    <property type="component" value="Unassembled WGS sequence"/>
</dbReference>
<dbReference type="InterPro" id="IPR013126">
    <property type="entry name" value="Hsp_70_fam"/>
</dbReference>
<protein>
    <submittedName>
        <fullName evidence="5">Heat shock cognate 70 kDa protein 2-like</fullName>
    </submittedName>
</protein>
<comment type="similarity">
    <text evidence="1">Belongs to the heat shock protein 70 family.</text>
</comment>
<proteinExistence type="inferred from homology"/>
<dbReference type="PANTHER" id="PTHR19375">
    <property type="entry name" value="HEAT SHOCK PROTEIN 70KDA"/>
    <property type="match status" value="1"/>
</dbReference>
<evidence type="ECO:0000313" key="5">
    <source>
        <dbReference type="EMBL" id="KAK1381972.1"/>
    </source>
</evidence>
<comment type="caution">
    <text evidence="5">The sequence shown here is derived from an EMBL/GenBank/DDBJ whole genome shotgun (WGS) entry which is preliminary data.</text>
</comment>
<accession>A0AAD8ICF3</accession>
<dbReference type="GO" id="GO:0140662">
    <property type="term" value="F:ATP-dependent protein folding chaperone"/>
    <property type="evidence" value="ECO:0007669"/>
    <property type="project" value="InterPro"/>
</dbReference>
<dbReference type="EMBL" id="JAUIZM010000005">
    <property type="protein sequence ID" value="KAK1381972.1"/>
    <property type="molecule type" value="Genomic_DNA"/>
</dbReference>
<evidence type="ECO:0000256" key="1">
    <source>
        <dbReference type="ARBA" id="ARBA00007381"/>
    </source>
</evidence>
<dbReference type="GO" id="GO:0005524">
    <property type="term" value="F:ATP binding"/>
    <property type="evidence" value="ECO:0007669"/>
    <property type="project" value="UniProtKB-KW"/>
</dbReference>
<keyword evidence="5" id="KW-0346">Stress response</keyword>
<reference evidence="5" key="2">
    <citation type="submission" date="2023-05" db="EMBL/GenBank/DDBJ databases">
        <authorList>
            <person name="Schelkunov M.I."/>
        </authorList>
    </citation>
    <scope>NUCLEOTIDE SEQUENCE</scope>
    <source>
        <strain evidence="5">Hsosn_3</strain>
        <tissue evidence="5">Leaf</tissue>
    </source>
</reference>
<evidence type="ECO:0000313" key="6">
    <source>
        <dbReference type="Proteomes" id="UP001237642"/>
    </source>
</evidence>
<evidence type="ECO:0000256" key="2">
    <source>
        <dbReference type="ARBA" id="ARBA00022741"/>
    </source>
</evidence>
<dbReference type="SUPFAM" id="SSF53067">
    <property type="entry name" value="Actin-like ATPase domain"/>
    <property type="match status" value="1"/>
</dbReference>
<dbReference type="PRINTS" id="PR00301">
    <property type="entry name" value="HEATSHOCK70"/>
</dbReference>
<dbReference type="FunFam" id="3.30.420.40:FF:000028">
    <property type="entry name" value="heat shock 70 kDa protein-like"/>
    <property type="match status" value="1"/>
</dbReference>
<reference evidence="5" key="1">
    <citation type="submission" date="2023-02" db="EMBL/GenBank/DDBJ databases">
        <title>Genome of toxic invasive species Heracleum sosnowskyi carries increased number of genes despite the absence of recent whole-genome duplications.</title>
        <authorList>
            <person name="Schelkunov M."/>
            <person name="Shtratnikova V."/>
            <person name="Makarenko M."/>
            <person name="Klepikova A."/>
            <person name="Omelchenko D."/>
            <person name="Novikova G."/>
            <person name="Obukhova E."/>
            <person name="Bogdanov V."/>
            <person name="Penin A."/>
            <person name="Logacheva M."/>
        </authorList>
    </citation>
    <scope>NUCLEOTIDE SEQUENCE</scope>
    <source>
        <strain evidence="5">Hsosn_3</strain>
        <tissue evidence="5">Leaf</tissue>
    </source>
</reference>